<evidence type="ECO:0000256" key="5">
    <source>
        <dbReference type="PROSITE-ProRule" id="PRU00335"/>
    </source>
</evidence>
<dbReference type="EMBL" id="CP095045">
    <property type="protein sequence ID" value="UOQ56730.1"/>
    <property type="molecule type" value="Genomic_DNA"/>
</dbReference>
<evidence type="ECO:0000256" key="1">
    <source>
        <dbReference type="ARBA" id="ARBA00022491"/>
    </source>
</evidence>
<keyword evidence="3 5" id="KW-0238">DNA-binding</keyword>
<dbReference type="Pfam" id="PF00440">
    <property type="entry name" value="TetR_N"/>
    <property type="match status" value="1"/>
</dbReference>
<dbReference type="InterPro" id="IPR050109">
    <property type="entry name" value="HTH-type_TetR-like_transc_reg"/>
</dbReference>
<feature type="domain" description="HTH tetR-type" evidence="6">
    <location>
        <begin position="8"/>
        <end position="68"/>
    </location>
</feature>
<dbReference type="InterPro" id="IPR036271">
    <property type="entry name" value="Tet_transcr_reg_TetR-rel_C_sf"/>
</dbReference>
<dbReference type="InterPro" id="IPR001647">
    <property type="entry name" value="HTH_TetR"/>
</dbReference>
<dbReference type="PROSITE" id="PS50977">
    <property type="entry name" value="HTH_TETR_2"/>
    <property type="match status" value="1"/>
</dbReference>
<evidence type="ECO:0000259" key="6">
    <source>
        <dbReference type="PROSITE" id="PS50977"/>
    </source>
</evidence>
<keyword evidence="1" id="KW-0678">Repressor</keyword>
<evidence type="ECO:0000313" key="7">
    <source>
        <dbReference type="EMBL" id="UOQ56730.1"/>
    </source>
</evidence>
<proteinExistence type="predicted"/>
<keyword evidence="4" id="KW-0804">Transcription</keyword>
<accession>A0ABY4FJH8</accession>
<dbReference type="SUPFAM" id="SSF46689">
    <property type="entry name" value="Homeodomain-like"/>
    <property type="match status" value="1"/>
</dbReference>
<dbReference type="SUPFAM" id="SSF48498">
    <property type="entry name" value="Tetracyclin repressor-like, C-terminal domain"/>
    <property type="match status" value="1"/>
</dbReference>
<organism evidence="7 8">
    <name type="scientific">Leucobacter allii</name>
    <dbReference type="NCBI Taxonomy" id="2932247"/>
    <lineage>
        <taxon>Bacteria</taxon>
        <taxon>Bacillati</taxon>
        <taxon>Actinomycetota</taxon>
        <taxon>Actinomycetes</taxon>
        <taxon>Micrococcales</taxon>
        <taxon>Microbacteriaceae</taxon>
        <taxon>Leucobacter</taxon>
    </lineage>
</organism>
<name>A0ABY4FJH8_9MICO</name>
<evidence type="ECO:0000256" key="2">
    <source>
        <dbReference type="ARBA" id="ARBA00023015"/>
    </source>
</evidence>
<dbReference type="Pfam" id="PF13977">
    <property type="entry name" value="TetR_C_6"/>
    <property type="match status" value="1"/>
</dbReference>
<dbReference type="PANTHER" id="PTHR30055:SF234">
    <property type="entry name" value="HTH-TYPE TRANSCRIPTIONAL REGULATOR BETI"/>
    <property type="match status" value="1"/>
</dbReference>
<dbReference type="RefSeq" id="WP_244727163.1">
    <property type="nucleotide sequence ID" value="NZ_CP095045.1"/>
</dbReference>
<dbReference type="InterPro" id="IPR039538">
    <property type="entry name" value="BetI_C"/>
</dbReference>
<dbReference type="PANTHER" id="PTHR30055">
    <property type="entry name" value="HTH-TYPE TRANSCRIPTIONAL REGULATOR RUTR"/>
    <property type="match status" value="1"/>
</dbReference>
<dbReference type="Proteomes" id="UP000831786">
    <property type="component" value="Chromosome"/>
</dbReference>
<reference evidence="7 8" key="1">
    <citation type="submission" date="2022-04" db="EMBL/GenBank/DDBJ databases">
        <title>Leucobacter sp. isolated from rhizosphere of garlic.</title>
        <authorList>
            <person name="Won M."/>
            <person name="Lee C.-M."/>
            <person name="Woen H.-Y."/>
            <person name="Kwon S.-W."/>
        </authorList>
    </citation>
    <scope>NUCLEOTIDE SEQUENCE [LARGE SCALE GENOMIC DNA]</scope>
    <source>
        <strain evidence="7 8">H21R-40</strain>
    </source>
</reference>
<dbReference type="Gene3D" id="1.10.357.10">
    <property type="entry name" value="Tetracycline Repressor, domain 2"/>
    <property type="match status" value="1"/>
</dbReference>
<dbReference type="InterPro" id="IPR009057">
    <property type="entry name" value="Homeodomain-like_sf"/>
</dbReference>
<evidence type="ECO:0000313" key="8">
    <source>
        <dbReference type="Proteomes" id="UP000831786"/>
    </source>
</evidence>
<evidence type="ECO:0000256" key="3">
    <source>
        <dbReference type="ARBA" id="ARBA00023125"/>
    </source>
</evidence>
<feature type="DNA-binding region" description="H-T-H motif" evidence="5">
    <location>
        <begin position="31"/>
        <end position="50"/>
    </location>
</feature>
<keyword evidence="8" id="KW-1185">Reference proteome</keyword>
<gene>
    <name evidence="7" type="ORF">MUN78_13785</name>
</gene>
<evidence type="ECO:0000256" key="4">
    <source>
        <dbReference type="ARBA" id="ARBA00023163"/>
    </source>
</evidence>
<protein>
    <submittedName>
        <fullName evidence="7">TetR/AcrR family transcriptional regulator</fullName>
    </submittedName>
</protein>
<keyword evidence="2" id="KW-0805">Transcription regulation</keyword>
<sequence length="211" mass="23352">MPKLVDHDARRRELADAVLEVIAKEGTASVTLRAVAAKSGWSTGTLNHYARNRDGLLRIALARAAASTRKIYLRADDDIAARPFAHLERILSETLPLDDRRLALTRIFIFYLGEAVADPGLGQELRQYVRNWRQDVEEELRRLIDAGHVSAERDPRALAETLVALADGFGNQAAIDEEMLMALRAQPPVKHWITHLLGIGDRNAPAGVPLA</sequence>